<keyword evidence="7" id="KW-1185">Reference proteome</keyword>
<feature type="binding site" evidence="5">
    <location>
        <position position="236"/>
    </location>
    <ligand>
        <name>a divalent metal cation</name>
        <dbReference type="ChEBI" id="CHEBI:60240"/>
        <label>1</label>
    </ligand>
</feature>
<dbReference type="Proteomes" id="UP000276223">
    <property type="component" value="Unassembled WGS sequence"/>
</dbReference>
<dbReference type="FunFam" id="3.40.1390.30:FF:000001">
    <property type="entry name" value="GTP cyclohydrolase 1 type 2"/>
    <property type="match status" value="1"/>
</dbReference>
<evidence type="ECO:0000256" key="3">
    <source>
        <dbReference type="ARBA" id="ARBA00022112"/>
    </source>
</evidence>
<evidence type="ECO:0000313" key="7">
    <source>
        <dbReference type="Proteomes" id="UP000276223"/>
    </source>
</evidence>
<sequence>MRTHVTVADVLQWIDDLAPFRFAESWDHCGLQVGDPQEKVSGVLVALDPSLSTVQEAAQRQCQVLVVHHPLFFKPLTSIFLDRSPGRIVAEAIRHNVHIISAHTNLDAASCGTNNVLAQAISLHIQGSLENLSTADSDPRYLGLGLYGLLPKTCSALELTQQLAHILSLQTVRLIGHPETLVHKVALCTGSGMSLLGRAKQNGCDAFITGDVKYHDAQSALDHNIVVIDIGHFASEALVVSPLAEALRAAARRHDAAIDIWTSTVESDPFLTVIFDDKRRTCLAGTTEVPGGTPDS</sequence>
<comment type="subunit">
    <text evidence="2">Homohexamer.</text>
</comment>
<evidence type="ECO:0000256" key="1">
    <source>
        <dbReference type="ARBA" id="ARBA00006964"/>
    </source>
</evidence>
<accession>A0A3N1VID1</accession>
<comment type="similarity">
    <text evidence="1">Belongs to the GTP cyclohydrolase I type 2/NIF3 family.</text>
</comment>
<organism evidence="6 7">
    <name type="scientific">Desulfosoma caldarium</name>
    <dbReference type="NCBI Taxonomy" id="610254"/>
    <lineage>
        <taxon>Bacteria</taxon>
        <taxon>Pseudomonadati</taxon>
        <taxon>Thermodesulfobacteriota</taxon>
        <taxon>Syntrophobacteria</taxon>
        <taxon>Syntrophobacterales</taxon>
        <taxon>Syntrophobacteraceae</taxon>
        <taxon>Desulfosoma</taxon>
    </lineage>
</organism>
<dbReference type="PANTHER" id="PTHR13799">
    <property type="entry name" value="NGG1 INTERACTING FACTOR 3"/>
    <property type="match status" value="1"/>
</dbReference>
<dbReference type="InterPro" id="IPR036069">
    <property type="entry name" value="DUF34/NIF3_sf"/>
</dbReference>
<dbReference type="RefSeq" id="WP_123289367.1">
    <property type="nucleotide sequence ID" value="NZ_RJVA01000010.1"/>
</dbReference>
<evidence type="ECO:0000256" key="5">
    <source>
        <dbReference type="PIRSR" id="PIRSR602678-1"/>
    </source>
</evidence>
<dbReference type="AlphaFoldDB" id="A0A3N1VID1"/>
<dbReference type="NCBIfam" id="TIGR00486">
    <property type="entry name" value="YbgI_SA1388"/>
    <property type="match status" value="1"/>
</dbReference>
<dbReference type="GO" id="GO:0005737">
    <property type="term" value="C:cytoplasm"/>
    <property type="evidence" value="ECO:0007669"/>
    <property type="project" value="TreeGrafter"/>
</dbReference>
<name>A0A3N1VID1_9BACT</name>
<evidence type="ECO:0000256" key="4">
    <source>
        <dbReference type="ARBA" id="ARBA00022723"/>
    </source>
</evidence>
<gene>
    <name evidence="6" type="ORF">EDC27_0840</name>
</gene>
<dbReference type="GO" id="GO:0046872">
    <property type="term" value="F:metal ion binding"/>
    <property type="evidence" value="ECO:0007669"/>
    <property type="project" value="UniProtKB-KW"/>
</dbReference>
<comment type="caution">
    <text evidence="6">The sequence shown here is derived from an EMBL/GenBank/DDBJ whole genome shotgun (WGS) entry which is preliminary data.</text>
</comment>
<proteinExistence type="inferred from homology"/>
<feature type="binding site" evidence="5">
    <location>
        <position position="68"/>
    </location>
    <ligand>
        <name>a divalent metal cation</name>
        <dbReference type="ChEBI" id="CHEBI:60240"/>
        <label>1</label>
    </ligand>
</feature>
<dbReference type="Gene3D" id="3.40.1390.30">
    <property type="entry name" value="NIF3 (NGG1p interacting factor 3)-like"/>
    <property type="match status" value="2"/>
</dbReference>
<feature type="binding site" evidence="5">
    <location>
        <position position="69"/>
    </location>
    <ligand>
        <name>a divalent metal cation</name>
        <dbReference type="ChEBI" id="CHEBI:60240"/>
        <label>1</label>
    </ligand>
</feature>
<dbReference type="InterPro" id="IPR002678">
    <property type="entry name" value="DUF34/NIF3"/>
</dbReference>
<evidence type="ECO:0000313" key="6">
    <source>
        <dbReference type="EMBL" id="ROR01660.1"/>
    </source>
</evidence>
<dbReference type="OrthoDB" id="9792792at2"/>
<protein>
    <recommendedName>
        <fullName evidence="3">GTP cyclohydrolase 1 type 2 homolog</fullName>
    </recommendedName>
</protein>
<evidence type="ECO:0000256" key="2">
    <source>
        <dbReference type="ARBA" id="ARBA00011643"/>
    </source>
</evidence>
<reference evidence="6 7" key="1">
    <citation type="submission" date="2018-11" db="EMBL/GenBank/DDBJ databases">
        <title>Genomic Encyclopedia of Type Strains, Phase IV (KMG-IV): sequencing the most valuable type-strain genomes for metagenomic binning, comparative biology and taxonomic classification.</title>
        <authorList>
            <person name="Goeker M."/>
        </authorList>
    </citation>
    <scope>NUCLEOTIDE SEQUENCE [LARGE SCALE GENOMIC DNA]</scope>
    <source>
        <strain evidence="6 7">DSM 22027</strain>
    </source>
</reference>
<feature type="binding site" evidence="5">
    <location>
        <position position="107"/>
    </location>
    <ligand>
        <name>a divalent metal cation</name>
        <dbReference type="ChEBI" id="CHEBI:60240"/>
        <label>1</label>
    </ligand>
</feature>
<keyword evidence="4 5" id="KW-0479">Metal-binding</keyword>
<dbReference type="SUPFAM" id="SSF102705">
    <property type="entry name" value="NIF3 (NGG1p interacting factor 3)-like"/>
    <property type="match status" value="1"/>
</dbReference>
<dbReference type="PANTHER" id="PTHR13799:SF14">
    <property type="entry name" value="GTP CYCLOHYDROLASE 1 TYPE 2 HOMOLOG"/>
    <property type="match status" value="1"/>
</dbReference>
<dbReference type="Pfam" id="PF01784">
    <property type="entry name" value="DUF34_NIF3"/>
    <property type="match status" value="1"/>
</dbReference>
<feature type="binding site" evidence="5">
    <location>
        <position position="232"/>
    </location>
    <ligand>
        <name>a divalent metal cation</name>
        <dbReference type="ChEBI" id="CHEBI:60240"/>
        <label>1</label>
    </ligand>
</feature>
<dbReference type="EMBL" id="RJVA01000010">
    <property type="protein sequence ID" value="ROR01660.1"/>
    <property type="molecule type" value="Genomic_DNA"/>
</dbReference>